<gene>
    <name evidence="1" type="primary">Contig13072.g13940</name>
    <name evidence="1" type="ORF">STYLEM_13955</name>
</gene>
<sequence length="140" mass="15912">MKIIVKSAQKAIAYLMILMEIKDAKSAKVIIKLWYKIFQVQHQLNAILPLTPKKVSLVSNIHWHAKMGLLIIQQTNVQLIVVLEESYSKTTGKCIQKSGSTQITLYVDNVLGKFTLDQTSGLTLDDPFFSLRFRDKKCCI</sequence>
<organism evidence="1 2">
    <name type="scientific">Stylonychia lemnae</name>
    <name type="common">Ciliate</name>
    <dbReference type="NCBI Taxonomy" id="5949"/>
    <lineage>
        <taxon>Eukaryota</taxon>
        <taxon>Sar</taxon>
        <taxon>Alveolata</taxon>
        <taxon>Ciliophora</taxon>
        <taxon>Intramacronucleata</taxon>
        <taxon>Spirotrichea</taxon>
        <taxon>Stichotrichia</taxon>
        <taxon>Sporadotrichida</taxon>
        <taxon>Oxytrichidae</taxon>
        <taxon>Stylonychinae</taxon>
        <taxon>Stylonychia</taxon>
    </lineage>
</organism>
<evidence type="ECO:0000313" key="1">
    <source>
        <dbReference type="EMBL" id="CDW84886.1"/>
    </source>
</evidence>
<protein>
    <submittedName>
        <fullName evidence="1">Uncharacterized protein</fullName>
    </submittedName>
</protein>
<name>A0A078ASE3_STYLE</name>
<keyword evidence="2" id="KW-1185">Reference proteome</keyword>
<evidence type="ECO:0000313" key="2">
    <source>
        <dbReference type="Proteomes" id="UP000039865"/>
    </source>
</evidence>
<dbReference type="InParanoid" id="A0A078ASE3"/>
<dbReference type="Proteomes" id="UP000039865">
    <property type="component" value="Unassembled WGS sequence"/>
</dbReference>
<dbReference type="AlphaFoldDB" id="A0A078ASE3"/>
<dbReference type="EMBL" id="CCKQ01013241">
    <property type="protein sequence ID" value="CDW84886.1"/>
    <property type="molecule type" value="Genomic_DNA"/>
</dbReference>
<proteinExistence type="predicted"/>
<accession>A0A078ASE3</accession>
<reference evidence="1 2" key="1">
    <citation type="submission" date="2014-06" db="EMBL/GenBank/DDBJ databases">
        <authorList>
            <person name="Swart Estienne"/>
        </authorList>
    </citation>
    <scope>NUCLEOTIDE SEQUENCE [LARGE SCALE GENOMIC DNA]</scope>
    <source>
        <strain evidence="1 2">130c</strain>
    </source>
</reference>